<dbReference type="InterPro" id="IPR001789">
    <property type="entry name" value="Sig_transdc_resp-reg_receiver"/>
</dbReference>
<keyword evidence="7" id="KW-1185">Reference proteome</keyword>
<dbReference type="SUPFAM" id="SSF141868">
    <property type="entry name" value="EAL domain-like"/>
    <property type="match status" value="1"/>
</dbReference>
<dbReference type="SMART" id="SM00267">
    <property type="entry name" value="GGDEF"/>
    <property type="match status" value="1"/>
</dbReference>
<evidence type="ECO:0000259" key="5">
    <source>
        <dbReference type="PROSITE" id="PS50887"/>
    </source>
</evidence>
<dbReference type="InterPro" id="IPR000160">
    <property type="entry name" value="GGDEF_dom"/>
</dbReference>
<dbReference type="NCBIfam" id="TIGR00254">
    <property type="entry name" value="GGDEF"/>
    <property type="match status" value="1"/>
</dbReference>
<dbReference type="SMART" id="SM00448">
    <property type="entry name" value="REC"/>
    <property type="match status" value="2"/>
</dbReference>
<dbReference type="Gene3D" id="3.30.70.270">
    <property type="match status" value="1"/>
</dbReference>
<keyword evidence="1" id="KW-0597">Phosphoprotein</keyword>
<sequence length="843" mass="93484">MKYRQPGYTAIALVIDDDPFIRLLARDALEKIDLKVEEAGDGASGLSAIAALAPDIILLDVMMPDMDGFAVCRQALLIPGAELTPVLMLTALEDTDSINQAYEAGATDFISKPINWSILGHRVRYMLKASALLRNVIKSDLQLAKAQHMTSVGSWEWSIEADITSWSEEMYRICGGISGTFDQSYQSFLALVYPADRQQVETAMRNALEQVSAYDVEHRLLRPDGTERIVHGKAEVICDANGKPVLMSGTLQDITLRKQAELHISHLANYDTLTDLPNRNLLHDCMAQSILLARRTGQQLVMLCLDLDGFKFINDGFGHAVGDTLLKMVAIRLQGAIRKCDTVARLGGDEFVLILLGLTDDGRDLGSMPQRVLDTFAQPFIADTHELHVTASIGVSVFPGDGDTSDTLLKNADVAMYSAKEKGRNCFQFYARDMSLRAERRVELENALRAALERQQFELHYQPKVDLRSGRISGVEALLRWNRPGHGMVPPDSFIGLAEETRLIVPIGEWVLRTACAQARKWHDMGFDGLSVAVNLSARQFAHQDIVQLVRQVLAETELPACYVELELTESVLMSDSAAMLKVLREIKEVGVVLTLDDFGTGYSSLAYLRRFPIDVLKIDRSFIHNVTTDVDDALLAKSILLLAQSLKLKTVAEGVETQGQLDFLSANKCDSVQGFYFSRPVTAEALTAMLSSDLSLPVMPQVAGRERTVLLLDDDPDVLNALACLFRKDGYQILQTTTAAEGFELLATHKVQVIISDQHITSMNGTAFLGKVKELYPDTIRIILSGYTEPKSVIDAINGGAVYRFLTKPWDDHVLRDQLREAFEHHWLIYGKPIQDDQTQAC</sequence>
<dbReference type="PANTHER" id="PTHR44757:SF2">
    <property type="entry name" value="BIOFILM ARCHITECTURE MAINTENANCE PROTEIN MBAA"/>
    <property type="match status" value="1"/>
</dbReference>
<feature type="domain" description="Response regulatory" evidence="2">
    <location>
        <begin position="11"/>
        <end position="127"/>
    </location>
</feature>
<evidence type="ECO:0000259" key="4">
    <source>
        <dbReference type="PROSITE" id="PS50883"/>
    </source>
</evidence>
<feature type="domain" description="EAL" evidence="4">
    <location>
        <begin position="441"/>
        <end position="695"/>
    </location>
</feature>
<name>A0ABY0VDT3_9PSED</name>
<dbReference type="InterPro" id="IPR001633">
    <property type="entry name" value="EAL_dom"/>
</dbReference>
<dbReference type="InterPro" id="IPR035965">
    <property type="entry name" value="PAS-like_dom_sf"/>
</dbReference>
<dbReference type="InterPro" id="IPR052155">
    <property type="entry name" value="Biofilm_reg_signaling"/>
</dbReference>
<dbReference type="Pfam" id="PF00990">
    <property type="entry name" value="GGDEF"/>
    <property type="match status" value="1"/>
</dbReference>
<feature type="domain" description="PAC" evidence="3">
    <location>
        <begin position="214"/>
        <end position="266"/>
    </location>
</feature>
<dbReference type="InterPro" id="IPR013655">
    <property type="entry name" value="PAS_fold_3"/>
</dbReference>
<dbReference type="InterPro" id="IPR001610">
    <property type="entry name" value="PAC"/>
</dbReference>
<dbReference type="Pfam" id="PF00072">
    <property type="entry name" value="Response_reg"/>
    <property type="match status" value="2"/>
</dbReference>
<protein>
    <submittedName>
        <fullName evidence="6">PAS domain S-box-containing protein/diguanylate cyclase (GGDEF) domain-containing protein</fullName>
    </submittedName>
</protein>
<dbReference type="PROSITE" id="PS50110">
    <property type="entry name" value="RESPONSE_REGULATORY"/>
    <property type="match status" value="2"/>
</dbReference>
<dbReference type="CDD" id="cd17569">
    <property type="entry name" value="REC_HupR-like"/>
    <property type="match status" value="1"/>
</dbReference>
<dbReference type="InterPro" id="IPR035919">
    <property type="entry name" value="EAL_sf"/>
</dbReference>
<dbReference type="CDD" id="cd01948">
    <property type="entry name" value="EAL"/>
    <property type="match status" value="1"/>
</dbReference>
<dbReference type="PROSITE" id="PS50113">
    <property type="entry name" value="PAC"/>
    <property type="match status" value="1"/>
</dbReference>
<evidence type="ECO:0000313" key="7">
    <source>
        <dbReference type="Proteomes" id="UP000182476"/>
    </source>
</evidence>
<dbReference type="Gene3D" id="3.20.20.450">
    <property type="entry name" value="EAL domain"/>
    <property type="match status" value="1"/>
</dbReference>
<dbReference type="NCBIfam" id="TIGR00229">
    <property type="entry name" value="sensory_box"/>
    <property type="match status" value="1"/>
</dbReference>
<dbReference type="Pfam" id="PF00563">
    <property type="entry name" value="EAL"/>
    <property type="match status" value="1"/>
</dbReference>
<organism evidence="6 7">
    <name type="scientific">Pseudomonas mandelii</name>
    <dbReference type="NCBI Taxonomy" id="75612"/>
    <lineage>
        <taxon>Bacteria</taxon>
        <taxon>Pseudomonadati</taxon>
        <taxon>Pseudomonadota</taxon>
        <taxon>Gammaproteobacteria</taxon>
        <taxon>Pseudomonadales</taxon>
        <taxon>Pseudomonadaceae</taxon>
        <taxon>Pseudomonas</taxon>
    </lineage>
</organism>
<dbReference type="PANTHER" id="PTHR44757">
    <property type="entry name" value="DIGUANYLATE CYCLASE DGCP"/>
    <property type="match status" value="1"/>
</dbReference>
<evidence type="ECO:0000313" key="6">
    <source>
        <dbReference type="EMBL" id="SDU12129.1"/>
    </source>
</evidence>
<feature type="modified residue" description="4-aspartylphosphate" evidence="1">
    <location>
        <position position="60"/>
    </location>
</feature>
<dbReference type="SMART" id="SM00052">
    <property type="entry name" value="EAL"/>
    <property type="match status" value="1"/>
</dbReference>
<dbReference type="InterPro" id="IPR043128">
    <property type="entry name" value="Rev_trsase/Diguanyl_cyclase"/>
</dbReference>
<dbReference type="Pfam" id="PF08447">
    <property type="entry name" value="PAS_3"/>
    <property type="match status" value="1"/>
</dbReference>
<dbReference type="PROSITE" id="PS50887">
    <property type="entry name" value="GGDEF"/>
    <property type="match status" value="1"/>
</dbReference>
<dbReference type="InterPro" id="IPR000700">
    <property type="entry name" value="PAS-assoc_C"/>
</dbReference>
<reference evidence="6 7" key="1">
    <citation type="submission" date="2016-10" db="EMBL/GenBank/DDBJ databases">
        <authorList>
            <person name="Varghese N."/>
            <person name="Submissions S."/>
        </authorList>
    </citation>
    <scope>NUCLEOTIDE SEQUENCE [LARGE SCALE GENOMIC DNA]</scope>
    <source>
        <strain evidence="6 7">LMG 21607</strain>
    </source>
</reference>
<feature type="domain" description="Response regulatory" evidence="2">
    <location>
        <begin position="709"/>
        <end position="824"/>
    </location>
</feature>
<gene>
    <name evidence="6" type="ORF">SAMN04489801_0971</name>
</gene>
<dbReference type="InterPro" id="IPR029787">
    <property type="entry name" value="Nucleotide_cyclase"/>
</dbReference>
<evidence type="ECO:0000259" key="2">
    <source>
        <dbReference type="PROSITE" id="PS50110"/>
    </source>
</evidence>
<dbReference type="EMBL" id="LT629796">
    <property type="protein sequence ID" value="SDU12129.1"/>
    <property type="molecule type" value="Genomic_DNA"/>
</dbReference>
<evidence type="ECO:0000259" key="3">
    <source>
        <dbReference type="PROSITE" id="PS50113"/>
    </source>
</evidence>
<dbReference type="CDD" id="cd01949">
    <property type="entry name" value="GGDEF"/>
    <property type="match status" value="1"/>
</dbReference>
<dbReference type="RefSeq" id="WP_159454565.1">
    <property type="nucleotide sequence ID" value="NZ_CP177238.1"/>
</dbReference>
<dbReference type="SUPFAM" id="SSF55073">
    <property type="entry name" value="Nucleotide cyclase"/>
    <property type="match status" value="1"/>
</dbReference>
<dbReference type="GeneID" id="46428109"/>
<dbReference type="Gene3D" id="3.30.450.20">
    <property type="entry name" value="PAS domain"/>
    <property type="match status" value="1"/>
</dbReference>
<dbReference type="SUPFAM" id="SSF52172">
    <property type="entry name" value="CheY-like"/>
    <property type="match status" value="2"/>
</dbReference>
<proteinExistence type="predicted"/>
<dbReference type="Proteomes" id="UP000182476">
    <property type="component" value="Chromosome I"/>
</dbReference>
<dbReference type="InterPro" id="IPR011006">
    <property type="entry name" value="CheY-like_superfamily"/>
</dbReference>
<dbReference type="Gene3D" id="3.40.50.2300">
    <property type="match status" value="2"/>
</dbReference>
<dbReference type="PROSITE" id="PS50883">
    <property type="entry name" value="EAL"/>
    <property type="match status" value="1"/>
</dbReference>
<feature type="domain" description="GGDEF" evidence="5">
    <location>
        <begin position="298"/>
        <end position="432"/>
    </location>
</feature>
<feature type="modified residue" description="4-aspartylphosphate" evidence="1">
    <location>
        <position position="758"/>
    </location>
</feature>
<dbReference type="SUPFAM" id="SSF55785">
    <property type="entry name" value="PYP-like sensor domain (PAS domain)"/>
    <property type="match status" value="1"/>
</dbReference>
<evidence type="ECO:0000256" key="1">
    <source>
        <dbReference type="PROSITE-ProRule" id="PRU00169"/>
    </source>
</evidence>
<accession>A0ABY0VDT3</accession>
<dbReference type="SMART" id="SM00086">
    <property type="entry name" value="PAC"/>
    <property type="match status" value="1"/>
</dbReference>
<dbReference type="InterPro" id="IPR000014">
    <property type="entry name" value="PAS"/>
</dbReference>
<dbReference type="Gene3D" id="2.10.70.100">
    <property type="match status" value="1"/>
</dbReference>
<dbReference type="CDD" id="cd00130">
    <property type="entry name" value="PAS"/>
    <property type="match status" value="1"/>
</dbReference>